<dbReference type="InterPro" id="IPR004837">
    <property type="entry name" value="NaCa_Exmemb"/>
</dbReference>
<feature type="transmembrane region" description="Helical" evidence="5">
    <location>
        <begin position="163"/>
        <end position="185"/>
    </location>
</feature>
<feature type="transmembrane region" description="Helical" evidence="5">
    <location>
        <begin position="260"/>
        <end position="279"/>
    </location>
</feature>
<evidence type="ECO:0000256" key="1">
    <source>
        <dbReference type="ARBA" id="ARBA00004141"/>
    </source>
</evidence>
<dbReference type="Gene3D" id="1.20.1420.30">
    <property type="entry name" value="NCX, central ion-binding region"/>
    <property type="match status" value="1"/>
</dbReference>
<keyword evidence="2 5" id="KW-0812">Transmembrane</keyword>
<feature type="domain" description="Sodium/calcium exchanger membrane region" evidence="6">
    <location>
        <begin position="166"/>
        <end position="306"/>
    </location>
</feature>
<organism evidence="7 8">
    <name type="scientific">Xylanibacter caecicola</name>
    <dbReference type="NCBI Taxonomy" id="2736294"/>
    <lineage>
        <taxon>Bacteria</taxon>
        <taxon>Pseudomonadati</taxon>
        <taxon>Bacteroidota</taxon>
        <taxon>Bacteroidia</taxon>
        <taxon>Bacteroidales</taxon>
        <taxon>Prevotellaceae</taxon>
        <taxon>Xylanibacter</taxon>
    </lineage>
</organism>
<dbReference type="PANTHER" id="PTHR10846">
    <property type="entry name" value="SODIUM/POTASSIUM/CALCIUM EXCHANGER"/>
    <property type="match status" value="1"/>
</dbReference>
<dbReference type="InterPro" id="IPR044880">
    <property type="entry name" value="NCX_ion-bd_dom_sf"/>
</dbReference>
<dbReference type="InterPro" id="IPR004481">
    <property type="entry name" value="K/Na/Ca-exchanger"/>
</dbReference>
<comment type="subcellular location">
    <subcellularLocation>
        <location evidence="1">Membrane</location>
        <topology evidence="1">Multi-pass membrane protein</topology>
    </subcellularLocation>
</comment>
<proteinExistence type="predicted"/>
<evidence type="ECO:0000313" key="8">
    <source>
        <dbReference type="Proteomes" id="UP000820977"/>
    </source>
</evidence>
<keyword evidence="4 5" id="KW-0472">Membrane</keyword>
<sequence length="309" mass="32351">MIGIICVVIGVALVLWGADRLTDGATALAQRMNIPQMVIGLTVVAMGTSMPEFFVSLVSAIKGTPDLAVGNVVGSNIFNTMLIVGVSAALAPMAISRSAVKKDMPFAMAATLMLVLMSLDGDISRMDAALLFAAFIFFMVYTLRLAKKGKVSVVEGKKENLSICMSVVFIVIGLACLIGGSHLFVNGASDIASALGVSEAVIGLTVVACGTSLPELATSVVAARKGQSGMAIGNVIGSNVFNILMILGVTGLVAPMQIEGITTVDMLVMLIGVVLLWMFSYTKYMIARWEGVVLALLFCGYITWLVVNV</sequence>
<keyword evidence="8" id="KW-1185">Reference proteome</keyword>
<evidence type="ECO:0000256" key="4">
    <source>
        <dbReference type="ARBA" id="ARBA00023136"/>
    </source>
</evidence>
<feature type="transmembrane region" description="Helical" evidence="5">
    <location>
        <begin position="36"/>
        <end position="61"/>
    </location>
</feature>
<reference evidence="7 8" key="1">
    <citation type="submission" date="2020-05" db="EMBL/GenBank/DDBJ databases">
        <title>Distinct polysaccharide utilization as determinants for interspecies competition between intestinal Prevotella spp.</title>
        <authorList>
            <person name="Galvez E.J.C."/>
            <person name="Iljazovic A."/>
            <person name="Strowig T."/>
        </authorList>
    </citation>
    <scope>NUCLEOTIDE SEQUENCE [LARGE SCALE GENOMIC DNA]</scope>
    <source>
        <strain evidence="7 8">PCHR</strain>
    </source>
</reference>
<dbReference type="RefSeq" id="WP_172343943.1">
    <property type="nucleotide sequence ID" value="NZ_CASYYZ010000045.1"/>
</dbReference>
<keyword evidence="3 5" id="KW-1133">Transmembrane helix</keyword>
<feature type="domain" description="Sodium/calcium exchanger membrane region" evidence="6">
    <location>
        <begin position="3"/>
        <end position="142"/>
    </location>
</feature>
<feature type="transmembrane region" description="Helical" evidence="5">
    <location>
        <begin position="73"/>
        <end position="95"/>
    </location>
</feature>
<feature type="transmembrane region" description="Helical" evidence="5">
    <location>
        <begin position="231"/>
        <end position="254"/>
    </location>
</feature>
<evidence type="ECO:0000313" key="7">
    <source>
        <dbReference type="EMBL" id="NPE24454.1"/>
    </source>
</evidence>
<evidence type="ECO:0000256" key="2">
    <source>
        <dbReference type="ARBA" id="ARBA00022692"/>
    </source>
</evidence>
<name>A0ABX2B2Z2_9BACT</name>
<feature type="transmembrane region" description="Helical" evidence="5">
    <location>
        <begin position="291"/>
        <end position="307"/>
    </location>
</feature>
<protein>
    <submittedName>
        <fullName evidence="7">Calcium/sodium antiporter</fullName>
    </submittedName>
</protein>
<comment type="caution">
    <text evidence="7">The sequence shown here is derived from an EMBL/GenBank/DDBJ whole genome shotgun (WGS) entry which is preliminary data.</text>
</comment>
<dbReference type="NCBIfam" id="TIGR00367">
    <property type="entry name" value="calcium/sodium antiporter"/>
    <property type="match status" value="1"/>
</dbReference>
<gene>
    <name evidence="7" type="ORF">HPS54_02775</name>
</gene>
<accession>A0ABX2B2Z2</accession>
<dbReference type="Pfam" id="PF01699">
    <property type="entry name" value="Na_Ca_ex"/>
    <property type="match status" value="2"/>
</dbReference>
<evidence type="ECO:0000256" key="3">
    <source>
        <dbReference type="ARBA" id="ARBA00022989"/>
    </source>
</evidence>
<evidence type="ECO:0000256" key="5">
    <source>
        <dbReference type="SAM" id="Phobius"/>
    </source>
</evidence>
<feature type="transmembrane region" description="Helical" evidence="5">
    <location>
        <begin position="123"/>
        <end position="143"/>
    </location>
</feature>
<evidence type="ECO:0000259" key="6">
    <source>
        <dbReference type="Pfam" id="PF01699"/>
    </source>
</evidence>
<dbReference type="PANTHER" id="PTHR10846:SF8">
    <property type="entry name" value="INNER MEMBRANE PROTEIN YRBG"/>
    <property type="match status" value="1"/>
</dbReference>
<dbReference type="EMBL" id="JABKKJ010000002">
    <property type="protein sequence ID" value="NPE24454.1"/>
    <property type="molecule type" value="Genomic_DNA"/>
</dbReference>
<dbReference type="Proteomes" id="UP000820977">
    <property type="component" value="Unassembled WGS sequence"/>
</dbReference>